<evidence type="ECO:0000259" key="1">
    <source>
        <dbReference type="Pfam" id="PF21758"/>
    </source>
</evidence>
<reference evidence="2 3" key="1">
    <citation type="submission" date="2023-03" db="EMBL/GenBank/DDBJ databases">
        <title>Bacillus Genome Sequencing.</title>
        <authorList>
            <person name="Dunlap C."/>
        </authorList>
    </citation>
    <scope>NUCLEOTIDE SEQUENCE [LARGE SCALE GENOMIC DNA]</scope>
    <source>
        <strain evidence="2 3">BD-525</strain>
    </source>
</reference>
<accession>A0ABU6GK52</accession>
<protein>
    <recommendedName>
        <fullName evidence="1">Prenylated flavin chaperone LpdD-like domain-containing protein</fullName>
    </recommendedName>
</protein>
<evidence type="ECO:0000313" key="3">
    <source>
        <dbReference type="Proteomes" id="UP001344632"/>
    </source>
</evidence>
<comment type="caution">
    <text evidence="2">The sequence shown here is derived from an EMBL/GenBank/DDBJ whole genome shotgun (WGS) entry which is preliminary data.</text>
</comment>
<dbReference type="Proteomes" id="UP001344632">
    <property type="component" value="Unassembled WGS sequence"/>
</dbReference>
<dbReference type="EMBL" id="JARLKZ010000005">
    <property type="protein sequence ID" value="MEC0239588.1"/>
    <property type="molecule type" value="Genomic_DNA"/>
</dbReference>
<dbReference type="InterPro" id="IPR048844">
    <property type="entry name" value="LpdD_chaperone-like"/>
</dbReference>
<sequence>MEPSTKWDIRIEEVPVGRDILLVITGGSAHIGAVATAYYCNDAKGATVQTVDLPRHREHDLAAEMAEKAAEALRITVTVAAGIHYDGINREQISEIVAEANSVFDRYLTVKTEKSK</sequence>
<name>A0ABU6GK52_9BACL</name>
<evidence type="ECO:0000313" key="2">
    <source>
        <dbReference type="EMBL" id="MEC0239588.1"/>
    </source>
</evidence>
<feature type="domain" description="Prenylated flavin chaperone LpdD-like" evidence="1">
    <location>
        <begin position="6"/>
        <end position="108"/>
    </location>
</feature>
<gene>
    <name evidence="2" type="ORF">P4H66_06915</name>
</gene>
<organism evidence="2 3">
    <name type="scientific">Paenibacillus dokdonensis</name>
    <dbReference type="NCBI Taxonomy" id="2567944"/>
    <lineage>
        <taxon>Bacteria</taxon>
        <taxon>Bacillati</taxon>
        <taxon>Bacillota</taxon>
        <taxon>Bacilli</taxon>
        <taxon>Bacillales</taxon>
        <taxon>Paenibacillaceae</taxon>
        <taxon>Paenibacillus</taxon>
    </lineage>
</organism>
<keyword evidence="3" id="KW-1185">Reference proteome</keyword>
<proteinExistence type="predicted"/>
<dbReference type="Pfam" id="PF21758">
    <property type="entry name" value="PAC_bac"/>
    <property type="match status" value="1"/>
</dbReference>
<dbReference type="RefSeq" id="WP_326086801.1">
    <property type="nucleotide sequence ID" value="NZ_JARLKZ010000005.1"/>
</dbReference>